<proteinExistence type="predicted"/>
<accession>A0ABQ7ZFV7</accession>
<dbReference type="Proteomes" id="UP000824890">
    <property type="component" value="Unassembled WGS sequence"/>
</dbReference>
<gene>
    <name evidence="1" type="ORF">HID58_066485</name>
</gene>
<dbReference type="EMBL" id="JAGKQM010000015">
    <property type="protein sequence ID" value="KAH0879091.1"/>
    <property type="molecule type" value="Genomic_DNA"/>
</dbReference>
<name>A0ABQ7ZFV7_BRANA</name>
<organism evidence="1 2">
    <name type="scientific">Brassica napus</name>
    <name type="common">Rape</name>
    <dbReference type="NCBI Taxonomy" id="3708"/>
    <lineage>
        <taxon>Eukaryota</taxon>
        <taxon>Viridiplantae</taxon>
        <taxon>Streptophyta</taxon>
        <taxon>Embryophyta</taxon>
        <taxon>Tracheophyta</taxon>
        <taxon>Spermatophyta</taxon>
        <taxon>Magnoliopsida</taxon>
        <taxon>eudicotyledons</taxon>
        <taxon>Gunneridae</taxon>
        <taxon>Pentapetalae</taxon>
        <taxon>rosids</taxon>
        <taxon>malvids</taxon>
        <taxon>Brassicales</taxon>
        <taxon>Brassicaceae</taxon>
        <taxon>Brassiceae</taxon>
        <taxon>Brassica</taxon>
    </lineage>
</organism>
<reference evidence="1 2" key="1">
    <citation type="submission" date="2021-05" db="EMBL/GenBank/DDBJ databases">
        <title>Genome Assembly of Synthetic Allotetraploid Brassica napus Reveals Homoeologous Exchanges between Subgenomes.</title>
        <authorList>
            <person name="Davis J.T."/>
        </authorList>
    </citation>
    <scope>NUCLEOTIDE SEQUENCE [LARGE SCALE GENOMIC DNA]</scope>
    <source>
        <strain evidence="2">cv. Da-Ae</strain>
        <tissue evidence="1">Seedling</tissue>
    </source>
</reference>
<evidence type="ECO:0000313" key="1">
    <source>
        <dbReference type="EMBL" id="KAH0879091.1"/>
    </source>
</evidence>
<keyword evidence="2" id="KW-1185">Reference proteome</keyword>
<comment type="caution">
    <text evidence="1">The sequence shown here is derived from an EMBL/GenBank/DDBJ whole genome shotgun (WGS) entry which is preliminary data.</text>
</comment>
<evidence type="ECO:0000313" key="2">
    <source>
        <dbReference type="Proteomes" id="UP000824890"/>
    </source>
</evidence>
<sequence>MRKSKSFERFSGHSIETKTKAHLSEHLGLNQLWLWSGRSFFQRRKRRLLTRKSNF</sequence>
<protein>
    <submittedName>
        <fullName evidence="1">Uncharacterized protein</fullName>
    </submittedName>
</protein>